<organism evidence="1 2">
    <name type="scientific">Octadecabacter antarcticus 307</name>
    <dbReference type="NCBI Taxonomy" id="391626"/>
    <lineage>
        <taxon>Bacteria</taxon>
        <taxon>Pseudomonadati</taxon>
        <taxon>Pseudomonadota</taxon>
        <taxon>Alphaproteobacteria</taxon>
        <taxon>Rhodobacterales</taxon>
        <taxon>Roseobacteraceae</taxon>
        <taxon>Octadecabacter</taxon>
    </lineage>
</organism>
<proteinExistence type="predicted"/>
<reference evidence="1 2" key="1">
    <citation type="journal article" date="2013" name="PLoS ONE">
        <title>Poles Apart: Arctic and Antarctic Octadecabacter strains Share High Genome Plasticity and a New Type of Xanthorhodopsin.</title>
        <authorList>
            <person name="Vollmers J."/>
            <person name="Voget S."/>
            <person name="Dietrich S."/>
            <person name="Gollnow K."/>
            <person name="Smits M."/>
            <person name="Meyer K."/>
            <person name="Brinkhoff T."/>
            <person name="Simon M."/>
            <person name="Daniel R."/>
        </authorList>
    </citation>
    <scope>NUCLEOTIDE SEQUENCE [LARGE SCALE GENOMIC DNA]</scope>
    <source>
        <strain evidence="1 2">307</strain>
    </source>
</reference>
<dbReference type="HOGENOM" id="CLU_2736078_0_0_5"/>
<name>M9RFJ5_9RHOB</name>
<keyword evidence="2" id="KW-1185">Reference proteome</keyword>
<dbReference type="KEGG" id="oat:OAN307_c37500"/>
<evidence type="ECO:0000313" key="2">
    <source>
        <dbReference type="Proteomes" id="UP000005307"/>
    </source>
</evidence>
<sequence>MAIDASHRNDTAKACLAVLMVMYGLSMSHHHMMLTVMILTCHETVETQTFYLRFDCGIIACDCHLNAFIGF</sequence>
<dbReference type="Proteomes" id="UP000005307">
    <property type="component" value="Chromosome"/>
</dbReference>
<dbReference type="AlphaFoldDB" id="M9RFJ5"/>
<accession>M9RFJ5</accession>
<dbReference type="EMBL" id="CP003740">
    <property type="protein sequence ID" value="AGI69206.1"/>
    <property type="molecule type" value="Genomic_DNA"/>
</dbReference>
<gene>
    <name evidence="1" type="ORF">OAN307_c37500</name>
</gene>
<protein>
    <submittedName>
        <fullName evidence="1">Uncharacterized protein</fullName>
    </submittedName>
</protein>
<evidence type="ECO:0000313" key="1">
    <source>
        <dbReference type="EMBL" id="AGI69206.1"/>
    </source>
</evidence>